<evidence type="ECO:0000259" key="6">
    <source>
        <dbReference type="PROSITE" id="PS50977"/>
    </source>
</evidence>
<dbReference type="InterPro" id="IPR011075">
    <property type="entry name" value="TetR_C"/>
</dbReference>
<dbReference type="InterPro" id="IPR001647">
    <property type="entry name" value="HTH_TetR"/>
</dbReference>
<evidence type="ECO:0000313" key="8">
    <source>
        <dbReference type="Proteomes" id="UP000305778"/>
    </source>
</evidence>
<evidence type="ECO:0000256" key="2">
    <source>
        <dbReference type="ARBA" id="ARBA00023125"/>
    </source>
</evidence>
<gene>
    <name evidence="7" type="ORF">FCI23_45665</name>
</gene>
<evidence type="ECO:0000256" key="3">
    <source>
        <dbReference type="ARBA" id="ARBA00023163"/>
    </source>
</evidence>
<dbReference type="Pfam" id="PF00440">
    <property type="entry name" value="TetR_N"/>
    <property type="match status" value="1"/>
</dbReference>
<accession>A0A4U0RTJ9</accession>
<dbReference type="InterPro" id="IPR036271">
    <property type="entry name" value="Tet_transcr_reg_TetR-rel_C_sf"/>
</dbReference>
<organism evidence="7 8">
    <name type="scientific">Actinacidiphila oryziradicis</name>
    <dbReference type="NCBI Taxonomy" id="2571141"/>
    <lineage>
        <taxon>Bacteria</taxon>
        <taxon>Bacillati</taxon>
        <taxon>Actinomycetota</taxon>
        <taxon>Actinomycetes</taxon>
        <taxon>Kitasatosporales</taxon>
        <taxon>Streptomycetaceae</taxon>
        <taxon>Actinacidiphila</taxon>
    </lineage>
</organism>
<feature type="domain" description="HTH tetR-type" evidence="6">
    <location>
        <begin position="34"/>
        <end position="94"/>
    </location>
</feature>
<dbReference type="Pfam" id="PF16925">
    <property type="entry name" value="TetR_C_13"/>
    <property type="match status" value="1"/>
</dbReference>
<proteinExistence type="predicted"/>
<dbReference type="GO" id="GO:0003677">
    <property type="term" value="F:DNA binding"/>
    <property type="evidence" value="ECO:0007669"/>
    <property type="project" value="UniProtKB-UniRule"/>
</dbReference>
<dbReference type="OrthoDB" id="4214267at2"/>
<evidence type="ECO:0000256" key="5">
    <source>
        <dbReference type="SAM" id="MobiDB-lite"/>
    </source>
</evidence>
<dbReference type="InterPro" id="IPR009057">
    <property type="entry name" value="Homeodomain-like_sf"/>
</dbReference>
<reference evidence="7 8" key="1">
    <citation type="submission" date="2019-04" db="EMBL/GenBank/DDBJ databases">
        <title>Streptomyces oryziradicis sp. nov., a novel actinomycete isolated from rhizosphere soil of rice (Oryza sativa L.).</title>
        <authorList>
            <person name="Li C."/>
        </authorList>
    </citation>
    <scope>NUCLEOTIDE SEQUENCE [LARGE SCALE GENOMIC DNA]</scope>
    <source>
        <strain evidence="7 8">NEAU-C40</strain>
    </source>
</reference>
<dbReference type="PANTHER" id="PTHR47506:SF1">
    <property type="entry name" value="HTH-TYPE TRANSCRIPTIONAL REGULATOR YJDC"/>
    <property type="match status" value="1"/>
</dbReference>
<dbReference type="EMBL" id="SUMC01000105">
    <property type="protein sequence ID" value="TJZ99483.1"/>
    <property type="molecule type" value="Genomic_DNA"/>
</dbReference>
<name>A0A4U0RTJ9_9ACTN</name>
<feature type="DNA-binding region" description="H-T-H motif" evidence="4">
    <location>
        <begin position="57"/>
        <end position="76"/>
    </location>
</feature>
<dbReference type="PANTHER" id="PTHR47506">
    <property type="entry name" value="TRANSCRIPTIONAL REGULATORY PROTEIN"/>
    <property type="match status" value="1"/>
</dbReference>
<feature type="region of interest" description="Disordered" evidence="5">
    <location>
        <begin position="1"/>
        <end position="37"/>
    </location>
</feature>
<dbReference type="Gene3D" id="1.10.357.10">
    <property type="entry name" value="Tetracycline Repressor, domain 2"/>
    <property type="match status" value="1"/>
</dbReference>
<dbReference type="SUPFAM" id="SSF46689">
    <property type="entry name" value="Homeodomain-like"/>
    <property type="match status" value="1"/>
</dbReference>
<keyword evidence="1" id="KW-0805">Transcription regulation</keyword>
<sequence length="216" mass="23154">MPAPRPSPRSHRGNPHSDRPRTVGAREQVRQPGSSPADRLLGAARRLFALEGIRAVGIERIIAEANVARASLYQTFGSKDGLVVAYLNEQDAADRAAWQAAAQKAAGPAQRILALFDLAIASAPGRGYRGCLYLNAATEFPDPQHPISKAVAQHRTWLREILLTELNAAGAADPEGDADMVQVLYDGGLAGSKFSHCDAPIRVARHRTELLLLAKG</sequence>
<dbReference type="Proteomes" id="UP000305778">
    <property type="component" value="Unassembled WGS sequence"/>
</dbReference>
<protein>
    <submittedName>
        <fullName evidence="7">TetR/AcrR family transcriptional regulator</fullName>
    </submittedName>
</protein>
<evidence type="ECO:0000256" key="4">
    <source>
        <dbReference type="PROSITE-ProRule" id="PRU00335"/>
    </source>
</evidence>
<dbReference type="PRINTS" id="PR00455">
    <property type="entry name" value="HTHTETR"/>
</dbReference>
<evidence type="ECO:0000256" key="1">
    <source>
        <dbReference type="ARBA" id="ARBA00023015"/>
    </source>
</evidence>
<keyword evidence="2 4" id="KW-0238">DNA-binding</keyword>
<keyword evidence="3" id="KW-0804">Transcription</keyword>
<dbReference type="SUPFAM" id="SSF48498">
    <property type="entry name" value="Tetracyclin repressor-like, C-terminal domain"/>
    <property type="match status" value="1"/>
</dbReference>
<keyword evidence="8" id="KW-1185">Reference proteome</keyword>
<dbReference type="AlphaFoldDB" id="A0A4U0RTJ9"/>
<dbReference type="PROSITE" id="PS50977">
    <property type="entry name" value="HTH_TETR_2"/>
    <property type="match status" value="1"/>
</dbReference>
<evidence type="ECO:0000313" key="7">
    <source>
        <dbReference type="EMBL" id="TJZ99483.1"/>
    </source>
</evidence>
<comment type="caution">
    <text evidence="7">The sequence shown here is derived from an EMBL/GenBank/DDBJ whole genome shotgun (WGS) entry which is preliminary data.</text>
</comment>